<name>A0A9P0G3B7_9CUCU</name>
<dbReference type="InterPro" id="IPR003617">
    <property type="entry name" value="TFIIS/CRSP70_N_sub"/>
</dbReference>
<dbReference type="InterPro" id="IPR010684">
    <property type="entry name" value="RNA_pol_II_trans_fac_SIII_A"/>
</dbReference>
<dbReference type="EMBL" id="OV651822">
    <property type="protein sequence ID" value="CAH1100369.1"/>
    <property type="molecule type" value="Genomic_DNA"/>
</dbReference>
<dbReference type="PANTHER" id="PTHR15141">
    <property type="entry name" value="TRANSCRIPTION ELONGATION FACTOR B POLYPEPTIDE 3"/>
    <property type="match status" value="1"/>
</dbReference>
<dbReference type="GO" id="GO:0070449">
    <property type="term" value="C:elongin complex"/>
    <property type="evidence" value="ECO:0007669"/>
    <property type="project" value="InterPro"/>
</dbReference>
<dbReference type="PANTHER" id="PTHR15141:SF76">
    <property type="entry name" value="TRANSCRIPTION ELONGATION FACTOR B POLYPEPTIDE 3"/>
    <property type="match status" value="1"/>
</dbReference>
<proteinExistence type="predicted"/>
<feature type="compositionally biased region" description="Basic and acidic residues" evidence="4">
    <location>
        <begin position="282"/>
        <end position="298"/>
    </location>
</feature>
<dbReference type="Gene3D" id="6.10.250.3180">
    <property type="match status" value="1"/>
</dbReference>
<feature type="compositionally biased region" description="Basic and acidic residues" evidence="4">
    <location>
        <begin position="135"/>
        <end position="145"/>
    </location>
</feature>
<feature type="compositionally biased region" description="Polar residues" evidence="4">
    <location>
        <begin position="627"/>
        <end position="643"/>
    </location>
</feature>
<gene>
    <name evidence="6" type="ORF">PSYICH_LOCUS1781</name>
</gene>
<feature type="region of interest" description="Disordered" evidence="4">
    <location>
        <begin position="626"/>
        <end position="684"/>
    </location>
</feature>
<dbReference type="Proteomes" id="UP001153636">
    <property type="component" value="Chromosome 10"/>
</dbReference>
<feature type="domain" description="TFIIS N-terminal" evidence="5">
    <location>
        <begin position="13"/>
        <end position="86"/>
    </location>
</feature>
<dbReference type="PROSITE" id="PS51319">
    <property type="entry name" value="TFIIS_N"/>
    <property type="match status" value="1"/>
</dbReference>
<feature type="compositionally biased region" description="Basic and acidic residues" evidence="4">
    <location>
        <begin position="155"/>
        <end position="170"/>
    </location>
</feature>
<evidence type="ECO:0000259" key="5">
    <source>
        <dbReference type="PROSITE" id="PS51319"/>
    </source>
</evidence>
<keyword evidence="2 3" id="KW-0539">Nucleus</keyword>
<dbReference type="InterPro" id="IPR051870">
    <property type="entry name" value="Elongin-A_domain"/>
</dbReference>
<evidence type="ECO:0000256" key="4">
    <source>
        <dbReference type="SAM" id="MobiDB-lite"/>
    </source>
</evidence>
<comment type="subcellular location">
    <subcellularLocation>
        <location evidence="1 3">Nucleus</location>
    </subcellularLocation>
</comment>
<dbReference type="Pfam" id="PF08711">
    <property type="entry name" value="Med26"/>
    <property type="match status" value="1"/>
</dbReference>
<dbReference type="InterPro" id="IPR017923">
    <property type="entry name" value="TFIIS_N"/>
</dbReference>
<feature type="compositionally biased region" description="Basic and acidic residues" evidence="4">
    <location>
        <begin position="224"/>
        <end position="275"/>
    </location>
</feature>
<feature type="compositionally biased region" description="Basic and acidic residues" evidence="4">
    <location>
        <begin position="340"/>
        <end position="363"/>
    </location>
</feature>
<dbReference type="SMART" id="SM00509">
    <property type="entry name" value="TFS2N"/>
    <property type="match status" value="1"/>
</dbReference>
<dbReference type="GO" id="GO:0006368">
    <property type="term" value="P:transcription elongation by RNA polymerase II"/>
    <property type="evidence" value="ECO:0007669"/>
    <property type="project" value="InterPro"/>
</dbReference>
<sequence>MGSSNEDIIKAIQHYQGRLERYNLNNKSEDKMLYVLQKLSKLPIKTSHLETTGVGRTVNALKKLNGKVGDSAKDLVVSWKEMVLEEEKAAQDTSMETEEDADSTYSSDNEIQALHIEDGKENVNNQSDNESDSEEYSHKKEDSTKSKHQNYLENKTSKYKELDKHSDKHYNVTNSSNSDEEESNKPSRKREHSTDSSSDERSRHNLKKNKRESENSSSNHKGKEKSTRVEKEKRHENKDRHKNNDDMSKSKRDPEQSNHKSEKRSKHEDKTEKASHSSKHKSSSDSHSSKKESRNKKEKDKHKSRRESSSIEKKVKESSNDEKTKSKNSHSSSRSHSKDKRNSENGEKKSPKEKVKKASKEKIINGIDSESGASFAEALGMCGPVSSQSTKKKPSSEKKPSSSSSKSKHEESSSSSSSKPIPDLLVEEPREPLNICLSNLLPEITPNYKPTPIILDSQLKKVYNDDEALSRVMSNKNQRTKVYSGNKTVGKVESLFQICVRILQEHIDALEYTGGVPYLILKPILDRATPDQLFNMEHHNPYLIEETDELWQLHCQKDFRTKKREELESWREMYMRCLDEREARLNFITANIKQSQDKSEPLRTTKMAYIDSGFVKPPRNIARKQAKNGTVTTDRKMTPTQKLSALAKSSDATEKIAVSSTPSRAPERSSSSAAMKPKKAPLMAKTLSFLKNRFKR</sequence>
<dbReference type="AlphaFoldDB" id="A0A9P0G3B7"/>
<feature type="compositionally biased region" description="Low complexity" evidence="4">
    <location>
        <begin position="659"/>
        <end position="684"/>
    </location>
</feature>
<feature type="compositionally biased region" description="Basic and acidic residues" evidence="4">
    <location>
        <begin position="306"/>
        <end position="325"/>
    </location>
</feature>
<feature type="region of interest" description="Disordered" evidence="4">
    <location>
        <begin position="87"/>
        <end position="425"/>
    </location>
</feature>
<evidence type="ECO:0000313" key="7">
    <source>
        <dbReference type="Proteomes" id="UP001153636"/>
    </source>
</evidence>
<dbReference type="OrthoDB" id="21513at2759"/>
<dbReference type="SUPFAM" id="SSF47676">
    <property type="entry name" value="Conserved domain common to transcription factors TFIIS, elongin A, CRSP70"/>
    <property type="match status" value="1"/>
</dbReference>
<evidence type="ECO:0000256" key="3">
    <source>
        <dbReference type="PROSITE-ProRule" id="PRU00649"/>
    </source>
</evidence>
<dbReference type="Pfam" id="PF06881">
    <property type="entry name" value="Elongin_A"/>
    <property type="match status" value="1"/>
</dbReference>
<organism evidence="6 7">
    <name type="scientific">Psylliodes chrysocephalus</name>
    <dbReference type="NCBI Taxonomy" id="3402493"/>
    <lineage>
        <taxon>Eukaryota</taxon>
        <taxon>Metazoa</taxon>
        <taxon>Ecdysozoa</taxon>
        <taxon>Arthropoda</taxon>
        <taxon>Hexapoda</taxon>
        <taxon>Insecta</taxon>
        <taxon>Pterygota</taxon>
        <taxon>Neoptera</taxon>
        <taxon>Endopterygota</taxon>
        <taxon>Coleoptera</taxon>
        <taxon>Polyphaga</taxon>
        <taxon>Cucujiformia</taxon>
        <taxon>Chrysomeloidea</taxon>
        <taxon>Chrysomelidae</taxon>
        <taxon>Galerucinae</taxon>
        <taxon>Alticini</taxon>
        <taxon>Psylliodes</taxon>
    </lineage>
</organism>
<protein>
    <recommendedName>
        <fullName evidence="5">TFIIS N-terminal domain-containing protein</fullName>
    </recommendedName>
</protein>
<accession>A0A9P0G3B7</accession>
<keyword evidence="7" id="KW-1185">Reference proteome</keyword>
<dbReference type="Gene3D" id="1.20.930.10">
    <property type="entry name" value="Conserved domain common to transcription factors TFIIS, elongin A, CRSP70"/>
    <property type="match status" value="1"/>
</dbReference>
<feature type="compositionally biased region" description="Basic and acidic residues" evidence="4">
    <location>
        <begin position="192"/>
        <end position="203"/>
    </location>
</feature>
<dbReference type="InterPro" id="IPR035441">
    <property type="entry name" value="TFIIS/LEDGF_dom_sf"/>
</dbReference>
<evidence type="ECO:0000313" key="6">
    <source>
        <dbReference type="EMBL" id="CAH1100369.1"/>
    </source>
</evidence>
<evidence type="ECO:0000256" key="1">
    <source>
        <dbReference type="ARBA" id="ARBA00004123"/>
    </source>
</evidence>
<evidence type="ECO:0000256" key="2">
    <source>
        <dbReference type="ARBA" id="ARBA00023242"/>
    </source>
</evidence>
<reference evidence="6" key="1">
    <citation type="submission" date="2022-01" db="EMBL/GenBank/DDBJ databases">
        <authorList>
            <person name="King R."/>
        </authorList>
    </citation>
    <scope>NUCLEOTIDE SEQUENCE</scope>
</reference>